<keyword evidence="2" id="KW-0472">Membrane</keyword>
<dbReference type="GeneID" id="136805589"/>
<keyword evidence="2" id="KW-0812">Transmembrane</keyword>
<organism evidence="3 4">
    <name type="scientific">Clytia hemisphaerica</name>
    <dbReference type="NCBI Taxonomy" id="252671"/>
    <lineage>
        <taxon>Eukaryota</taxon>
        <taxon>Metazoa</taxon>
        <taxon>Cnidaria</taxon>
        <taxon>Hydrozoa</taxon>
        <taxon>Hydroidolina</taxon>
        <taxon>Leptothecata</taxon>
        <taxon>Obeliida</taxon>
        <taxon>Clytiidae</taxon>
        <taxon>Clytia</taxon>
    </lineage>
</organism>
<evidence type="ECO:0000256" key="2">
    <source>
        <dbReference type="SAM" id="Phobius"/>
    </source>
</evidence>
<sequence>MLYWFKKFIAHLRQKSQNMVLFFLFFINNWILYPPVNFLVRQLTKLLPPKVDNVIEEHTIARFDPDDGEALEILSNAIISSKELDTTHTAILQGMKERNDAKTKELTELKAEVKGYKFLIFDLNKRDEKKDKTIKKQKQKLKTLQQTTQNLEGTVEGLQQEIKMMKKKTSFKKKLKRFFTFKCRHPPATD</sequence>
<dbReference type="EnsemblMetazoa" id="CLYHEMT021900.1">
    <property type="protein sequence ID" value="CLYHEMP021900.1"/>
    <property type="gene ID" value="CLYHEMG021900"/>
</dbReference>
<evidence type="ECO:0000313" key="3">
    <source>
        <dbReference type="EnsemblMetazoa" id="CLYHEMP021900.1"/>
    </source>
</evidence>
<evidence type="ECO:0000256" key="1">
    <source>
        <dbReference type="SAM" id="Coils"/>
    </source>
</evidence>
<name>A0A7M5XF17_9CNID</name>
<keyword evidence="2" id="KW-1133">Transmembrane helix</keyword>
<keyword evidence="1" id="KW-0175">Coiled coil</keyword>
<dbReference type="AlphaFoldDB" id="A0A7M5XF17"/>
<feature type="coiled-coil region" evidence="1">
    <location>
        <begin position="92"/>
        <end position="168"/>
    </location>
</feature>
<keyword evidence="4" id="KW-1185">Reference proteome</keyword>
<evidence type="ECO:0000313" key="4">
    <source>
        <dbReference type="Proteomes" id="UP000594262"/>
    </source>
</evidence>
<feature type="transmembrane region" description="Helical" evidence="2">
    <location>
        <begin position="20"/>
        <end position="40"/>
    </location>
</feature>
<dbReference type="Proteomes" id="UP000594262">
    <property type="component" value="Unplaced"/>
</dbReference>
<reference evidence="3" key="1">
    <citation type="submission" date="2021-01" db="UniProtKB">
        <authorList>
            <consortium name="EnsemblMetazoa"/>
        </authorList>
    </citation>
    <scope>IDENTIFICATION</scope>
</reference>
<proteinExistence type="predicted"/>
<accession>A0A7M5XF17</accession>
<dbReference type="RefSeq" id="XP_066918254.1">
    <property type="nucleotide sequence ID" value="XM_067062153.1"/>
</dbReference>
<protein>
    <submittedName>
        <fullName evidence="3">Uncharacterized protein</fullName>
    </submittedName>
</protein>